<organism evidence="1">
    <name type="scientific">Archaeoglobus fulgidus</name>
    <dbReference type="NCBI Taxonomy" id="2234"/>
    <lineage>
        <taxon>Archaea</taxon>
        <taxon>Methanobacteriati</taxon>
        <taxon>Methanobacteriota</taxon>
        <taxon>Archaeoglobi</taxon>
        <taxon>Archaeoglobales</taxon>
        <taxon>Archaeoglobaceae</taxon>
        <taxon>Archaeoglobus</taxon>
    </lineage>
</organism>
<gene>
    <name evidence="1" type="ORF">ENW66_04260</name>
</gene>
<dbReference type="AlphaFoldDB" id="A0A7C3M969"/>
<sequence>MDVYSGILVSHEGIVHGDLVVEEMVFEESRIEKDDYVITRTFFNAHTHLGDAALRDAPRIELEKLVGPEGYKHRMLEATDLTVLREHAIAEVRRCRNEGTSHFLDFREGGKAGLEVVRDVDGVLALARPKNVEEAEEINSFGFAYSSVRDHDLKLIEEVREIARKRKKFFGIHAGERDCGDVDATLSLQPDFVVHMNMCPEMIGEFTEEEIPIVSCFRSNAFFGLLNKKSYELLCEYDLWMLGTDNAMISTASMLDEMHFASYIVGSERALLRAATAGYEIFNVEHGYIIFNRKHSFRKTSDPLLTLVRRAGVKDIEVILFDTHLK</sequence>
<reference evidence="1" key="1">
    <citation type="journal article" date="2020" name="mSystems">
        <title>Genome- and Community-Level Interaction Insights into Carbon Utilization and Element Cycling Functions of Hydrothermarchaeota in Hydrothermal Sediment.</title>
        <authorList>
            <person name="Zhou Z."/>
            <person name="Liu Y."/>
            <person name="Xu W."/>
            <person name="Pan J."/>
            <person name="Luo Z.H."/>
            <person name="Li M."/>
        </authorList>
    </citation>
    <scope>NUCLEOTIDE SEQUENCE [LARGE SCALE GENOMIC DNA]</scope>
    <source>
        <strain evidence="1">SpSt-87</strain>
    </source>
</reference>
<proteinExistence type="predicted"/>
<evidence type="ECO:0000313" key="1">
    <source>
        <dbReference type="EMBL" id="HFW32152.1"/>
    </source>
</evidence>
<dbReference type="EMBL" id="DTLB01000023">
    <property type="protein sequence ID" value="HFW32152.1"/>
    <property type="molecule type" value="Genomic_DNA"/>
</dbReference>
<dbReference type="GO" id="GO:0016787">
    <property type="term" value="F:hydrolase activity"/>
    <property type="evidence" value="ECO:0007669"/>
    <property type="project" value="UniProtKB-KW"/>
</dbReference>
<name>A0A7C3M969_ARCFL</name>
<protein>
    <submittedName>
        <fullName evidence="1">Amidohydrolase</fullName>
    </submittedName>
</protein>
<comment type="caution">
    <text evidence="1">The sequence shown here is derived from an EMBL/GenBank/DDBJ whole genome shotgun (WGS) entry which is preliminary data.</text>
</comment>
<accession>A0A7C3M969</accession>
<dbReference type="SUPFAM" id="SSF51556">
    <property type="entry name" value="Metallo-dependent hydrolases"/>
    <property type="match status" value="1"/>
</dbReference>
<keyword evidence="1" id="KW-0378">Hydrolase</keyword>
<dbReference type="Gene3D" id="3.20.20.140">
    <property type="entry name" value="Metal-dependent hydrolases"/>
    <property type="match status" value="1"/>
</dbReference>
<dbReference type="InterPro" id="IPR032466">
    <property type="entry name" value="Metal_Hydrolase"/>
</dbReference>